<reference evidence="1" key="1">
    <citation type="submission" date="2021-03" db="EMBL/GenBank/DDBJ databases">
        <title>Plesiomonas shigelloides zfcc0051, isolated from zebrafish feces.</title>
        <authorList>
            <person name="Vanderhoek Z."/>
            <person name="Gaulke C."/>
        </authorList>
    </citation>
    <scope>NUCLEOTIDE SEQUENCE</scope>
    <source>
        <strain evidence="1">Zfcc0051</strain>
    </source>
</reference>
<dbReference type="GO" id="GO:0005886">
    <property type="term" value="C:plasma membrane"/>
    <property type="evidence" value="ECO:0007669"/>
    <property type="project" value="TreeGrafter"/>
</dbReference>
<dbReference type="InterPro" id="IPR042193">
    <property type="entry name" value="FHIPEP_3"/>
</dbReference>
<feature type="non-terminal residue" evidence="1">
    <location>
        <position position="125"/>
    </location>
</feature>
<sequence length="125" mass="13906">MCPQEVRQIIERQLASDAKMADELQQRLNPQQLLRVFRQLAAENVSLRDIVTITNSLLESAELTTDPILLCADERCALRRPLPYPLVANRSDIPTITLAAEMKNNLLDALSNAQQAGQVQLEGLA</sequence>
<dbReference type="Pfam" id="PF00771">
    <property type="entry name" value="FHIPEP"/>
    <property type="match status" value="1"/>
</dbReference>
<accession>A0A8I2B6F9</accession>
<dbReference type="Gene3D" id="1.10.8.540">
    <property type="entry name" value="FHIPEP family, domain 3"/>
    <property type="match status" value="1"/>
</dbReference>
<dbReference type="PANTHER" id="PTHR30161:SF1">
    <property type="entry name" value="FLAGELLAR BIOSYNTHESIS PROTEIN FLHA-RELATED"/>
    <property type="match status" value="1"/>
</dbReference>
<dbReference type="InterPro" id="IPR001712">
    <property type="entry name" value="T3SS_FHIPEP"/>
</dbReference>
<comment type="caution">
    <text evidence="1">The sequence shown here is derived from an EMBL/GenBank/DDBJ whole genome shotgun (WGS) entry which is preliminary data.</text>
</comment>
<dbReference type="GO" id="GO:0009306">
    <property type="term" value="P:protein secretion"/>
    <property type="evidence" value="ECO:0007669"/>
    <property type="project" value="InterPro"/>
</dbReference>
<dbReference type="PANTHER" id="PTHR30161">
    <property type="entry name" value="FLAGELLAR EXPORT PROTEIN, MEMBRANE FLHA SUBUNIT-RELATED"/>
    <property type="match status" value="1"/>
</dbReference>
<evidence type="ECO:0000313" key="2">
    <source>
        <dbReference type="Proteomes" id="UP000664658"/>
    </source>
</evidence>
<gene>
    <name evidence="1" type="ORF">J2R62_17470</name>
</gene>
<dbReference type="Proteomes" id="UP000664658">
    <property type="component" value="Unassembled WGS sequence"/>
</dbReference>
<organism evidence="1 2">
    <name type="scientific">Plesiomonas shigelloides</name>
    <name type="common">Aeromonas shigelloides</name>
    <dbReference type="NCBI Taxonomy" id="703"/>
    <lineage>
        <taxon>Bacteria</taxon>
        <taxon>Pseudomonadati</taxon>
        <taxon>Pseudomonadota</taxon>
        <taxon>Gammaproteobacteria</taxon>
        <taxon>Enterobacterales</taxon>
        <taxon>Enterobacteriaceae</taxon>
        <taxon>Plesiomonas</taxon>
    </lineage>
</organism>
<dbReference type="AlphaFoldDB" id="A0A8I2B6F9"/>
<proteinExistence type="predicted"/>
<name>A0A8I2B6F9_PLESH</name>
<dbReference type="RefSeq" id="WP_207542854.1">
    <property type="nucleotide sequence ID" value="NZ_JAFNAA010000107.1"/>
</dbReference>
<evidence type="ECO:0000313" key="1">
    <source>
        <dbReference type="EMBL" id="MBO1109945.1"/>
    </source>
</evidence>
<dbReference type="EMBL" id="JAFNAA010000107">
    <property type="protein sequence ID" value="MBO1109945.1"/>
    <property type="molecule type" value="Genomic_DNA"/>
</dbReference>
<protein>
    <submittedName>
        <fullName evidence="1">FHIPEP family type III secretion protein</fullName>
    </submittedName>
</protein>
<dbReference type="GO" id="GO:0044780">
    <property type="term" value="P:bacterial-type flagellum assembly"/>
    <property type="evidence" value="ECO:0007669"/>
    <property type="project" value="TreeGrafter"/>
</dbReference>